<proteinExistence type="predicted"/>
<accession>C5S0X5</accession>
<dbReference type="OrthoDB" id="5687232at2"/>
<reference evidence="1 2" key="1">
    <citation type="journal article" date="2010" name="Vet. Microbiol.">
        <title>Production of haemolysins by strains of the Actinobacillus minor/porcitonsillarum complex.</title>
        <authorList>
            <person name="Arya G."/>
            <person name="Niven D.F."/>
        </authorList>
    </citation>
    <scope>NUCLEOTIDE SEQUENCE [LARGE SCALE GENOMIC DNA]</scope>
    <source>
        <strain evidence="1 2">NM305</strain>
    </source>
</reference>
<organism evidence="1 2">
    <name type="scientific">Actinobacillus minor NM305</name>
    <dbReference type="NCBI Taxonomy" id="637911"/>
    <lineage>
        <taxon>Bacteria</taxon>
        <taxon>Pseudomonadati</taxon>
        <taxon>Pseudomonadota</taxon>
        <taxon>Gammaproteobacteria</taxon>
        <taxon>Pasteurellales</taxon>
        <taxon>Pasteurellaceae</taxon>
        <taxon>Actinobacillus</taxon>
    </lineage>
</organism>
<dbReference type="RefSeq" id="WP_005823356.1">
    <property type="nucleotide sequence ID" value="NZ_ACQL01000069.1"/>
</dbReference>
<dbReference type="AlphaFoldDB" id="C5S0X5"/>
<gene>
    <name evidence="1" type="ORF">AM305_07753</name>
</gene>
<name>C5S0X5_9PAST</name>
<dbReference type="Proteomes" id="UP000005532">
    <property type="component" value="Unassembled WGS sequence"/>
</dbReference>
<protein>
    <submittedName>
        <fullName evidence="1">Uncharacterized protein</fullName>
    </submittedName>
</protein>
<sequence length="83" mass="9978">MADWIYIDEQKPEQSGKYLVVASVKEFQYKKTTLKYVFLNEWDNNAKSFTYDKQIAKRGRLKAEERIYAWLPYKQPPLPKSKQ</sequence>
<dbReference type="EMBL" id="ACQL01000069">
    <property type="protein sequence ID" value="EER47558.1"/>
    <property type="molecule type" value="Genomic_DNA"/>
</dbReference>
<evidence type="ECO:0000313" key="2">
    <source>
        <dbReference type="Proteomes" id="UP000005532"/>
    </source>
</evidence>
<comment type="caution">
    <text evidence="1">The sequence shown here is derived from an EMBL/GenBank/DDBJ whole genome shotgun (WGS) entry which is preliminary data.</text>
</comment>
<evidence type="ECO:0000313" key="1">
    <source>
        <dbReference type="EMBL" id="EER47558.1"/>
    </source>
</evidence>